<protein>
    <submittedName>
        <fullName evidence="1">Uncharacterized protein</fullName>
    </submittedName>
</protein>
<name>A0A6M3KFY9_9ZZZZ</name>
<accession>A0A6M3KFY9</accession>
<organism evidence="1">
    <name type="scientific">viral metagenome</name>
    <dbReference type="NCBI Taxonomy" id="1070528"/>
    <lineage>
        <taxon>unclassified sequences</taxon>
        <taxon>metagenomes</taxon>
        <taxon>organismal metagenomes</taxon>
    </lineage>
</organism>
<dbReference type="EMBL" id="MT143210">
    <property type="protein sequence ID" value="QJA94186.1"/>
    <property type="molecule type" value="Genomic_DNA"/>
</dbReference>
<sequence>MCWLSDLFKKKLAIIPGQVDTIPGCDPTQDWLDGKMPSYNIPALIEHLDYRKSIHETYYGLIVEGKFDPAAGYGDANFHLWAIEGYENAIYYLKKLQEAQP</sequence>
<proteinExistence type="predicted"/>
<evidence type="ECO:0000313" key="2">
    <source>
        <dbReference type="EMBL" id="QJA94186.1"/>
    </source>
</evidence>
<reference evidence="1" key="1">
    <citation type="submission" date="2020-03" db="EMBL/GenBank/DDBJ databases">
        <title>The deep terrestrial virosphere.</title>
        <authorList>
            <person name="Holmfeldt K."/>
            <person name="Nilsson E."/>
            <person name="Simone D."/>
            <person name="Lopez-Fernandez M."/>
            <person name="Wu X."/>
            <person name="de Brujin I."/>
            <person name="Lundin D."/>
            <person name="Andersson A."/>
            <person name="Bertilsson S."/>
            <person name="Dopson M."/>
        </authorList>
    </citation>
    <scope>NUCLEOTIDE SEQUENCE</scope>
    <source>
        <strain evidence="1">MM415A00623</strain>
        <strain evidence="2">MM415B03941</strain>
    </source>
</reference>
<dbReference type="EMBL" id="MT142440">
    <property type="protein sequence ID" value="QJA80887.1"/>
    <property type="molecule type" value="Genomic_DNA"/>
</dbReference>
<dbReference type="AlphaFoldDB" id="A0A6M3KFY9"/>
<gene>
    <name evidence="1" type="ORF">MM415A00623_0007</name>
    <name evidence="2" type="ORF">MM415B03941_0011</name>
</gene>
<evidence type="ECO:0000313" key="1">
    <source>
        <dbReference type="EMBL" id="QJA80887.1"/>
    </source>
</evidence>